<comment type="caution">
    <text evidence="10">The sequence shown here is derived from an EMBL/GenBank/DDBJ whole genome shotgun (WGS) entry which is preliminary data.</text>
</comment>
<dbReference type="InterPro" id="IPR020058">
    <property type="entry name" value="Glu/Gln-tRNA-synth_Ib_cat-dom"/>
</dbReference>
<feature type="binding site" evidence="7">
    <location>
        <position position="256"/>
    </location>
    <ligand>
        <name>ATP</name>
        <dbReference type="ChEBI" id="CHEBI:30616"/>
    </ligand>
</feature>
<dbReference type="GO" id="GO:0008270">
    <property type="term" value="F:zinc ion binding"/>
    <property type="evidence" value="ECO:0007669"/>
    <property type="project" value="InterPro"/>
</dbReference>
<evidence type="ECO:0000256" key="1">
    <source>
        <dbReference type="ARBA" id="ARBA00007894"/>
    </source>
</evidence>
<dbReference type="PRINTS" id="PR00987">
    <property type="entry name" value="TRNASYNTHGLU"/>
</dbReference>
<organism evidence="10 11">
    <name type="scientific">Fimbriimonas ginsengisoli</name>
    <dbReference type="NCBI Taxonomy" id="1005039"/>
    <lineage>
        <taxon>Bacteria</taxon>
        <taxon>Bacillati</taxon>
        <taxon>Armatimonadota</taxon>
        <taxon>Fimbriimonadia</taxon>
        <taxon>Fimbriimonadales</taxon>
        <taxon>Fimbriimonadaceae</taxon>
        <taxon>Fimbriimonas</taxon>
    </lineage>
</organism>
<dbReference type="Proteomes" id="UP000727962">
    <property type="component" value="Unassembled WGS sequence"/>
</dbReference>
<dbReference type="InterPro" id="IPR008925">
    <property type="entry name" value="aa_tRNA-synth_I_cd-bd_sf"/>
</dbReference>
<dbReference type="GO" id="GO:0004818">
    <property type="term" value="F:glutamate-tRNA ligase activity"/>
    <property type="evidence" value="ECO:0007669"/>
    <property type="project" value="UniProtKB-UniRule"/>
</dbReference>
<dbReference type="EMBL" id="JACOSL010000066">
    <property type="protein sequence ID" value="MBI1757585.1"/>
    <property type="molecule type" value="Genomic_DNA"/>
</dbReference>
<dbReference type="GO" id="GO:0000049">
    <property type="term" value="F:tRNA binding"/>
    <property type="evidence" value="ECO:0007669"/>
    <property type="project" value="InterPro"/>
</dbReference>
<dbReference type="Pfam" id="PF19269">
    <property type="entry name" value="Anticodon_2"/>
    <property type="match status" value="1"/>
</dbReference>
<evidence type="ECO:0000259" key="9">
    <source>
        <dbReference type="Pfam" id="PF19269"/>
    </source>
</evidence>
<accession>A0A931LZF1</accession>
<evidence type="ECO:0000256" key="3">
    <source>
        <dbReference type="ARBA" id="ARBA00022741"/>
    </source>
</evidence>
<keyword evidence="7" id="KW-0963">Cytoplasm</keyword>
<dbReference type="Gene3D" id="3.40.50.620">
    <property type="entry name" value="HUPs"/>
    <property type="match status" value="1"/>
</dbReference>
<dbReference type="InterPro" id="IPR014729">
    <property type="entry name" value="Rossmann-like_a/b/a_fold"/>
</dbReference>
<keyword evidence="4 7" id="KW-0067">ATP-binding</keyword>
<evidence type="ECO:0000313" key="11">
    <source>
        <dbReference type="Proteomes" id="UP000727962"/>
    </source>
</evidence>
<evidence type="ECO:0000256" key="6">
    <source>
        <dbReference type="ARBA" id="ARBA00023146"/>
    </source>
</evidence>
<dbReference type="AlphaFoldDB" id="A0A931LZF1"/>
<dbReference type="EC" id="6.1.1.17" evidence="7"/>
<comment type="similarity">
    <text evidence="1 7">Belongs to the class-I aminoacyl-tRNA synthetase family. Glutamate--tRNA ligase type 1 subfamily.</text>
</comment>
<keyword evidence="5 7" id="KW-0648">Protein biosynthesis</keyword>
<evidence type="ECO:0000256" key="7">
    <source>
        <dbReference type="HAMAP-Rule" id="MF_00022"/>
    </source>
</evidence>
<comment type="function">
    <text evidence="7">Catalyzes the attachment of glutamate to tRNA(Glu) in a two-step reaction: glutamate is first activated by ATP to form Glu-AMP and then transferred to the acceptor end of tRNA(Glu).</text>
</comment>
<dbReference type="PANTHER" id="PTHR43311:SF2">
    <property type="entry name" value="GLUTAMATE--TRNA LIGASE, MITOCHONDRIAL-RELATED"/>
    <property type="match status" value="1"/>
</dbReference>
<gene>
    <name evidence="7" type="primary">gltX</name>
    <name evidence="10" type="ORF">HYR64_10825</name>
</gene>
<reference evidence="10" key="1">
    <citation type="submission" date="2020-07" db="EMBL/GenBank/DDBJ databases">
        <title>Huge and variable diversity of episymbiotic CPR bacteria and DPANN archaea in groundwater ecosystems.</title>
        <authorList>
            <person name="He C.Y."/>
            <person name="Keren R."/>
            <person name="Whittaker M."/>
            <person name="Farag I.F."/>
            <person name="Doudna J."/>
            <person name="Cate J.H.D."/>
            <person name="Banfield J.F."/>
        </authorList>
    </citation>
    <scope>NUCLEOTIDE SEQUENCE</scope>
    <source>
        <strain evidence="10">NC_groundwater_17_Pr7_B-0.1um_64_12</strain>
    </source>
</reference>
<dbReference type="InterPro" id="IPR049940">
    <property type="entry name" value="GluQ/Sye"/>
</dbReference>
<feature type="domain" description="Aminoacyl-tRNA synthetase class I anticodon-binding" evidence="9">
    <location>
        <begin position="387"/>
        <end position="510"/>
    </location>
</feature>
<dbReference type="InterPro" id="IPR033910">
    <property type="entry name" value="GluRS_core"/>
</dbReference>
<dbReference type="NCBIfam" id="TIGR00464">
    <property type="entry name" value="gltX_bact"/>
    <property type="match status" value="1"/>
</dbReference>
<keyword evidence="6 7" id="KW-0030">Aminoacyl-tRNA synthetase</keyword>
<dbReference type="GO" id="GO:0005524">
    <property type="term" value="F:ATP binding"/>
    <property type="evidence" value="ECO:0007669"/>
    <property type="project" value="UniProtKB-UniRule"/>
</dbReference>
<dbReference type="GO" id="GO:0006424">
    <property type="term" value="P:glutamyl-tRNA aminoacylation"/>
    <property type="evidence" value="ECO:0007669"/>
    <property type="project" value="UniProtKB-UniRule"/>
</dbReference>
<comment type="catalytic activity">
    <reaction evidence="7">
        <text>tRNA(Glu) + L-glutamate + ATP = L-glutamyl-tRNA(Glu) + AMP + diphosphate</text>
        <dbReference type="Rhea" id="RHEA:23540"/>
        <dbReference type="Rhea" id="RHEA-COMP:9663"/>
        <dbReference type="Rhea" id="RHEA-COMP:9680"/>
        <dbReference type="ChEBI" id="CHEBI:29985"/>
        <dbReference type="ChEBI" id="CHEBI:30616"/>
        <dbReference type="ChEBI" id="CHEBI:33019"/>
        <dbReference type="ChEBI" id="CHEBI:78442"/>
        <dbReference type="ChEBI" id="CHEBI:78520"/>
        <dbReference type="ChEBI" id="CHEBI:456215"/>
        <dbReference type="EC" id="6.1.1.17"/>
    </reaction>
</comment>
<dbReference type="InterPro" id="IPR020751">
    <property type="entry name" value="aa-tRNA-synth_I_codon-bd_sub2"/>
</dbReference>
<name>A0A931LZF1_FIMGI</name>
<dbReference type="FunFam" id="3.40.50.620:FF:000045">
    <property type="entry name" value="Glutamate--tRNA ligase, mitochondrial"/>
    <property type="match status" value="1"/>
</dbReference>
<keyword evidence="3 7" id="KW-0547">Nucleotide-binding</keyword>
<protein>
    <recommendedName>
        <fullName evidence="7">Glutamate--tRNA ligase</fullName>
        <ecNumber evidence="7">6.1.1.17</ecNumber>
    </recommendedName>
    <alternativeName>
        <fullName evidence="7">Glutamyl-tRNA synthetase</fullName>
        <shortName evidence="7">GluRS</shortName>
    </alternativeName>
</protein>
<comment type="subcellular location">
    <subcellularLocation>
        <location evidence="7">Cytoplasm</location>
    </subcellularLocation>
</comment>
<feature type="domain" description="Glutamyl/glutaminyl-tRNA synthetase class Ib catalytic" evidence="8">
    <location>
        <begin position="3"/>
        <end position="322"/>
    </location>
</feature>
<dbReference type="InterPro" id="IPR045462">
    <property type="entry name" value="aa-tRNA-synth_I_cd-bd"/>
</dbReference>
<dbReference type="HAMAP" id="MF_00022">
    <property type="entry name" value="Glu_tRNA_synth_type1"/>
    <property type="match status" value="1"/>
</dbReference>
<feature type="short sequence motif" description="'HIGH' region" evidence="7">
    <location>
        <begin position="9"/>
        <end position="19"/>
    </location>
</feature>
<keyword evidence="2 7" id="KW-0436">Ligase</keyword>
<dbReference type="Pfam" id="PF00749">
    <property type="entry name" value="tRNA-synt_1c"/>
    <property type="match status" value="1"/>
</dbReference>
<evidence type="ECO:0000256" key="2">
    <source>
        <dbReference type="ARBA" id="ARBA00022598"/>
    </source>
</evidence>
<dbReference type="SUPFAM" id="SSF52374">
    <property type="entry name" value="Nucleotidylyl transferase"/>
    <property type="match status" value="1"/>
</dbReference>
<sequence length="515" mass="57208">MSVRVRFAPSPTGSLHVGSLRDALFKHLFARHHKGANILRIEDTDRARYSAEAEQDFIDNLHWVGIDYDEGPHVGGPHAPYRQSERKEAGIYARWIDEFLKLGHAYKAFETPEELVEMREFQQVNRQPVGYFGGLWRDAAPSQAEDAERAGKPFVIRQRVPRGVTIAIDDAIRGRIEWNSDTVDDPVLIKADGMPTYHFAAMVDDHLMGITHIMRGEEWISSAPKHAALFDAFGWERPIFVHCPVIKGKDGKKLSKRQGDTRVADYRADGYLPEALLNLIALIGWSPGGDREIMSIQELIEAFDLPGLQPSPGVFDLEKLRWMNGHYIREMAPHRLAASLRAYLAEPGTKAYFLREAEADDALEQGRREVWDGLSSLAVGLEEGAALATKALAMEQGRVHTLSEFGEATAFFFQDEPPMDAKAVEKWLTQPHVPVLLAHFLAWATGMSALSVEECEAAVRGYAEKQGLEKLGPVVHPLRVALTGRTVGPGLFELMSALGPARMAARLARAVGAAR</sequence>
<dbReference type="Gene3D" id="1.10.10.350">
    <property type="match status" value="1"/>
</dbReference>
<evidence type="ECO:0000256" key="5">
    <source>
        <dbReference type="ARBA" id="ARBA00022917"/>
    </source>
</evidence>
<dbReference type="CDD" id="cd00808">
    <property type="entry name" value="GluRS_core"/>
    <property type="match status" value="1"/>
</dbReference>
<comment type="caution">
    <text evidence="7">Lacks conserved residue(s) required for the propagation of feature annotation.</text>
</comment>
<evidence type="ECO:0000259" key="8">
    <source>
        <dbReference type="Pfam" id="PF00749"/>
    </source>
</evidence>
<dbReference type="PANTHER" id="PTHR43311">
    <property type="entry name" value="GLUTAMATE--TRNA LIGASE"/>
    <property type="match status" value="1"/>
</dbReference>
<evidence type="ECO:0000313" key="10">
    <source>
        <dbReference type="EMBL" id="MBI1757585.1"/>
    </source>
</evidence>
<dbReference type="SUPFAM" id="SSF48163">
    <property type="entry name" value="An anticodon-binding domain of class I aminoacyl-tRNA synthetases"/>
    <property type="match status" value="1"/>
</dbReference>
<dbReference type="InterPro" id="IPR000924">
    <property type="entry name" value="Glu/Gln-tRNA-synth"/>
</dbReference>
<dbReference type="GO" id="GO:0005829">
    <property type="term" value="C:cytosol"/>
    <property type="evidence" value="ECO:0007669"/>
    <property type="project" value="TreeGrafter"/>
</dbReference>
<proteinExistence type="inferred from homology"/>
<dbReference type="InterPro" id="IPR004527">
    <property type="entry name" value="Glu-tRNA-ligase_bac/mito"/>
</dbReference>
<evidence type="ECO:0000256" key="4">
    <source>
        <dbReference type="ARBA" id="ARBA00022840"/>
    </source>
</evidence>
<comment type="subunit">
    <text evidence="7">Monomer.</text>
</comment>
<feature type="short sequence motif" description="'KMSKS' region" evidence="7">
    <location>
        <begin position="253"/>
        <end position="257"/>
    </location>
</feature>